<keyword evidence="4" id="KW-1185">Reference proteome</keyword>
<dbReference type="AlphaFoldDB" id="A0A562SLN5"/>
<dbReference type="Proteomes" id="UP000316167">
    <property type="component" value="Unassembled WGS sequence"/>
</dbReference>
<dbReference type="Pfam" id="PF02321">
    <property type="entry name" value="OEP"/>
    <property type="match status" value="2"/>
</dbReference>
<dbReference type="NCBIfam" id="TIGR01845">
    <property type="entry name" value="outer_NodT"/>
    <property type="match status" value="1"/>
</dbReference>
<dbReference type="PANTHER" id="PTHR30203:SF30">
    <property type="entry name" value="OUTER MEMBRANE PROTEIN-RELATED"/>
    <property type="match status" value="1"/>
</dbReference>
<dbReference type="GO" id="GO:0015562">
    <property type="term" value="F:efflux transmembrane transporter activity"/>
    <property type="evidence" value="ECO:0007669"/>
    <property type="project" value="InterPro"/>
</dbReference>
<keyword evidence="2" id="KW-1134">Transmembrane beta strand</keyword>
<dbReference type="InterPro" id="IPR003423">
    <property type="entry name" value="OMP_efflux"/>
</dbReference>
<comment type="similarity">
    <text evidence="1 2">Belongs to the outer membrane factor (OMF) (TC 1.B.17) family.</text>
</comment>
<proteinExistence type="inferred from homology"/>
<evidence type="ECO:0000313" key="4">
    <source>
        <dbReference type="Proteomes" id="UP000316167"/>
    </source>
</evidence>
<keyword evidence="2" id="KW-0812">Transmembrane</keyword>
<dbReference type="SUPFAM" id="SSF56954">
    <property type="entry name" value="Outer membrane efflux proteins (OEP)"/>
    <property type="match status" value="1"/>
</dbReference>
<sequence>MKQIYIAVLSIAATGFLHSCVPTQQIKEIKPVVLPATYNNSTDSSNSALLSPQELFTDPHLKQLIDTAIANNYDLQMALQRIRIAQSDVLLGNGALKPRVDASVVSALRRYGLYTMDGAGNASTFMLPGKIVPTNLPDYFPSFQSSWEIDLWGKLKNRKKAAVSRYLASTEGKNFIVTNLVSDLAIAYYELQAIDETIRIIDETIALQQQAFEIIQAKKEAAVLNELAVKQFEAQLINLQAFRISLQQQVIETESRINLLTGRLPQKIIRSKTFAATSLANTIKAGVPAALLEQRPDIRQAALLVRATKADVAAAKAAYYPSLNITAGIGYQAFRPDLLFQTPQSLAYSLVGNLAAPLVNRAGIKAAFNTATAAQQESLYQYSKTIVHAYTEVYNGLIRADNLKEVYRLKTDETTTLSESILVAQELFRTGRATYLEVLYAQQNTLKAKLELVETRKQQLFTSIQLYKSLGGGWR</sequence>
<comment type="caution">
    <text evidence="3">The sequence shown here is derived from an EMBL/GenBank/DDBJ whole genome shotgun (WGS) entry which is preliminary data.</text>
</comment>
<reference evidence="3 4" key="1">
    <citation type="journal article" date="2015" name="Stand. Genomic Sci.">
        <title>Genomic Encyclopedia of Bacterial and Archaeal Type Strains, Phase III: the genomes of soil and plant-associated and newly described type strains.</title>
        <authorList>
            <person name="Whitman W.B."/>
            <person name="Woyke T."/>
            <person name="Klenk H.P."/>
            <person name="Zhou Y."/>
            <person name="Lilburn T.G."/>
            <person name="Beck B.J."/>
            <person name="De Vos P."/>
            <person name="Vandamme P."/>
            <person name="Eisen J.A."/>
            <person name="Garrity G."/>
            <person name="Hugenholtz P."/>
            <person name="Kyrpides N.C."/>
        </authorList>
    </citation>
    <scope>NUCLEOTIDE SEQUENCE [LARGE SCALE GENOMIC DNA]</scope>
    <source>
        <strain evidence="3 4">CGMCC 1.7271</strain>
    </source>
</reference>
<dbReference type="InterPro" id="IPR010131">
    <property type="entry name" value="MdtP/NodT-like"/>
</dbReference>
<dbReference type="GO" id="GO:0005886">
    <property type="term" value="C:plasma membrane"/>
    <property type="evidence" value="ECO:0007669"/>
    <property type="project" value="UniProtKB-SubCell"/>
</dbReference>
<dbReference type="Gene3D" id="1.20.1600.10">
    <property type="entry name" value="Outer membrane efflux proteins (OEP)"/>
    <property type="match status" value="1"/>
</dbReference>
<organism evidence="3 4">
    <name type="scientific">Lacibacter cauensis</name>
    <dbReference type="NCBI Taxonomy" id="510947"/>
    <lineage>
        <taxon>Bacteria</taxon>
        <taxon>Pseudomonadati</taxon>
        <taxon>Bacteroidota</taxon>
        <taxon>Chitinophagia</taxon>
        <taxon>Chitinophagales</taxon>
        <taxon>Chitinophagaceae</taxon>
        <taxon>Lacibacter</taxon>
    </lineage>
</organism>
<name>A0A562SLN5_9BACT</name>
<dbReference type="EMBL" id="VLLE01000004">
    <property type="protein sequence ID" value="TWI81600.1"/>
    <property type="molecule type" value="Genomic_DNA"/>
</dbReference>
<dbReference type="OrthoDB" id="9770517at2"/>
<gene>
    <name evidence="3" type="ORF">IQ13_2618</name>
</gene>
<dbReference type="PANTHER" id="PTHR30203">
    <property type="entry name" value="OUTER MEMBRANE CATION EFFLUX PROTEIN"/>
    <property type="match status" value="1"/>
</dbReference>
<evidence type="ECO:0000313" key="3">
    <source>
        <dbReference type="EMBL" id="TWI81600.1"/>
    </source>
</evidence>
<dbReference type="Gene3D" id="2.20.200.10">
    <property type="entry name" value="Outer membrane efflux proteins (OEP)"/>
    <property type="match status" value="1"/>
</dbReference>
<keyword evidence="2" id="KW-0472">Membrane</keyword>
<dbReference type="RefSeq" id="WP_144886786.1">
    <property type="nucleotide sequence ID" value="NZ_VLLE01000004.1"/>
</dbReference>
<keyword evidence="2" id="KW-0564">Palmitate</keyword>
<evidence type="ECO:0000256" key="1">
    <source>
        <dbReference type="ARBA" id="ARBA00007613"/>
    </source>
</evidence>
<protein>
    <submittedName>
        <fullName evidence="3">NodT family efflux transporter outer membrane factor (OMF) lipoprotein</fullName>
    </submittedName>
</protein>
<evidence type="ECO:0000256" key="2">
    <source>
        <dbReference type="RuleBase" id="RU362097"/>
    </source>
</evidence>
<accession>A0A562SLN5</accession>
<keyword evidence="2 3" id="KW-0449">Lipoprotein</keyword>
<comment type="subcellular location">
    <subcellularLocation>
        <location evidence="2">Cell membrane</location>
        <topology evidence="2">Lipid-anchor</topology>
    </subcellularLocation>
</comment>